<dbReference type="AlphaFoldDB" id="F4QEQ7"/>
<protein>
    <submittedName>
        <fullName evidence="1">Uncharacterized protein</fullName>
    </submittedName>
</protein>
<evidence type="ECO:0000313" key="2">
    <source>
        <dbReference type="Proteomes" id="UP000007797"/>
    </source>
</evidence>
<gene>
    <name evidence="1" type="ORF">DFA_11079</name>
</gene>
<organism evidence="1 2">
    <name type="scientific">Cavenderia fasciculata</name>
    <name type="common">Slime mold</name>
    <name type="synonym">Dictyostelium fasciculatum</name>
    <dbReference type="NCBI Taxonomy" id="261658"/>
    <lineage>
        <taxon>Eukaryota</taxon>
        <taxon>Amoebozoa</taxon>
        <taxon>Evosea</taxon>
        <taxon>Eumycetozoa</taxon>
        <taxon>Dictyostelia</taxon>
        <taxon>Acytosteliales</taxon>
        <taxon>Cavenderiaceae</taxon>
        <taxon>Cavenderia</taxon>
    </lineage>
</organism>
<accession>F4QEQ7</accession>
<keyword evidence="2" id="KW-1185">Reference proteome</keyword>
<name>F4QEQ7_CACFS</name>
<proteinExistence type="predicted"/>
<dbReference type="KEGG" id="dfa:DFA_11079"/>
<dbReference type="RefSeq" id="XP_004350017.1">
    <property type="nucleotide sequence ID" value="XM_004349967.1"/>
</dbReference>
<sequence>MSNTNTDTDTDTDTDTTMDEFEFRMQIHGPFDDLLTGTALNQDHQTPPFADKDMSFTPQSDMLLVTTPLGSLDVNQQGPLPNDQFIPVGIFPQISIDNIYQDSGMEPTSAYQDNQMAFAGCYQDSRLLGTDLVSQAPLAPYQDNEVQTPEIKVTKALRWFKLIVDAQCFYGIDPNEQFPKPTLETICSLIKQFEDFQLLLESSKAFISEESYKSRKTRNENILLAKILVNLKALKPAPLDSPTRESIKKELIELRATTPQLATTVKREIAKKYNISLSVVLNLYKNTFNTSRKANPQNAPKAVKVLNK</sequence>
<dbReference type="GeneID" id="14866511"/>
<evidence type="ECO:0000313" key="1">
    <source>
        <dbReference type="EMBL" id="EGG13318.1"/>
    </source>
</evidence>
<reference evidence="2" key="1">
    <citation type="journal article" date="2011" name="Genome Res.">
        <title>Phylogeny-wide analysis of social amoeba genomes highlights ancient origins for complex intercellular communication.</title>
        <authorList>
            <person name="Heidel A.J."/>
            <person name="Lawal H.M."/>
            <person name="Felder M."/>
            <person name="Schilde C."/>
            <person name="Helps N.R."/>
            <person name="Tunggal B."/>
            <person name="Rivero F."/>
            <person name="John U."/>
            <person name="Schleicher M."/>
            <person name="Eichinger L."/>
            <person name="Platzer M."/>
            <person name="Noegel A.A."/>
            <person name="Schaap P."/>
            <person name="Gloeckner G."/>
        </authorList>
    </citation>
    <scope>NUCLEOTIDE SEQUENCE [LARGE SCALE GENOMIC DNA]</scope>
    <source>
        <strain evidence="2">SH3</strain>
    </source>
</reference>
<dbReference type="Proteomes" id="UP000007797">
    <property type="component" value="Unassembled WGS sequence"/>
</dbReference>
<dbReference type="EMBL" id="GL883029">
    <property type="protein sequence ID" value="EGG13318.1"/>
    <property type="molecule type" value="Genomic_DNA"/>
</dbReference>